<dbReference type="Proteomes" id="UP000262142">
    <property type="component" value="Unassembled WGS sequence"/>
</dbReference>
<dbReference type="GO" id="GO:0003755">
    <property type="term" value="F:peptidyl-prolyl cis-trans isomerase activity"/>
    <property type="evidence" value="ECO:0007669"/>
    <property type="project" value="UniProtKB-UniRule"/>
</dbReference>
<dbReference type="InterPro" id="IPR046357">
    <property type="entry name" value="PPIase_dom_sf"/>
</dbReference>
<dbReference type="Gene3D" id="3.10.50.40">
    <property type="match status" value="1"/>
</dbReference>
<comment type="similarity">
    <text evidence="4">Belongs to the FKBP-type PPIase family.</text>
</comment>
<dbReference type="AlphaFoldDB" id="A0A383U076"/>
<evidence type="ECO:0000256" key="2">
    <source>
        <dbReference type="ARBA" id="ARBA00023110"/>
    </source>
</evidence>
<sequence>MEYSKQINRNLNDAENQKIQTYIKNQNLKFIETNSGFYMTPTDLSGNLPQEGDEVTFRYGVENLEKEIIYNEEEIGDLEIELGKSLIPIGLEYALKRMSPGETASVILPSGLAYALQGDGKKIKADEVLVFKLKLKEIQSK</sequence>
<evidence type="ECO:0000259" key="5">
    <source>
        <dbReference type="PROSITE" id="PS50059"/>
    </source>
</evidence>
<dbReference type="InterPro" id="IPR001179">
    <property type="entry name" value="PPIase_FKBP_dom"/>
</dbReference>
<accession>A0A383U076</accession>
<dbReference type="RefSeq" id="WP_165846424.1">
    <property type="nucleotide sequence ID" value="NZ_UNSC01000003.1"/>
</dbReference>
<comment type="catalytic activity">
    <reaction evidence="1 3 4">
        <text>[protein]-peptidylproline (omega=180) = [protein]-peptidylproline (omega=0)</text>
        <dbReference type="Rhea" id="RHEA:16237"/>
        <dbReference type="Rhea" id="RHEA-COMP:10747"/>
        <dbReference type="Rhea" id="RHEA-COMP:10748"/>
        <dbReference type="ChEBI" id="CHEBI:83833"/>
        <dbReference type="ChEBI" id="CHEBI:83834"/>
        <dbReference type="EC" id="5.2.1.8"/>
    </reaction>
</comment>
<dbReference type="EMBL" id="UNSC01000003">
    <property type="protein sequence ID" value="SZD72531.1"/>
    <property type="molecule type" value="Genomic_DNA"/>
</dbReference>
<evidence type="ECO:0000313" key="7">
    <source>
        <dbReference type="Proteomes" id="UP000262142"/>
    </source>
</evidence>
<dbReference type="PROSITE" id="PS50059">
    <property type="entry name" value="FKBP_PPIASE"/>
    <property type="match status" value="1"/>
</dbReference>
<evidence type="ECO:0000256" key="4">
    <source>
        <dbReference type="RuleBase" id="RU003915"/>
    </source>
</evidence>
<dbReference type="SUPFAM" id="SSF54534">
    <property type="entry name" value="FKBP-like"/>
    <property type="match status" value="1"/>
</dbReference>
<feature type="domain" description="PPIase FKBP-type" evidence="5">
    <location>
        <begin position="52"/>
        <end position="139"/>
    </location>
</feature>
<reference evidence="6 7" key="1">
    <citation type="submission" date="2018-09" db="EMBL/GenBank/DDBJ databases">
        <authorList>
            <consortium name="Pathogen Informatics"/>
        </authorList>
    </citation>
    <scope>NUCLEOTIDE SEQUENCE [LARGE SCALE GENOMIC DNA]</scope>
    <source>
        <strain evidence="6 7">OH-22767</strain>
    </source>
</reference>
<keyword evidence="7" id="KW-1185">Reference proteome</keyword>
<evidence type="ECO:0000256" key="3">
    <source>
        <dbReference type="PROSITE-ProRule" id="PRU00277"/>
    </source>
</evidence>
<dbReference type="EC" id="5.2.1.8" evidence="4"/>
<proteinExistence type="inferred from homology"/>
<keyword evidence="3 4" id="KW-0413">Isomerase</keyword>
<organism evidence="6 7">
    <name type="scientific">Candidatus Ornithobacterium hominis</name>
    <dbReference type="NCBI Taxonomy" id="2497989"/>
    <lineage>
        <taxon>Bacteria</taxon>
        <taxon>Pseudomonadati</taxon>
        <taxon>Bacteroidota</taxon>
        <taxon>Flavobacteriia</taxon>
        <taxon>Flavobacteriales</taxon>
        <taxon>Weeksellaceae</taxon>
        <taxon>Ornithobacterium</taxon>
    </lineage>
</organism>
<evidence type="ECO:0000256" key="1">
    <source>
        <dbReference type="ARBA" id="ARBA00000971"/>
    </source>
</evidence>
<keyword evidence="2 3" id="KW-0697">Rotamase</keyword>
<protein>
    <recommendedName>
        <fullName evidence="4">Peptidyl-prolyl cis-trans isomerase</fullName>
        <ecNumber evidence="4">5.2.1.8</ecNumber>
    </recommendedName>
</protein>
<gene>
    <name evidence="6" type="ORF">SAMEA104719789_00980</name>
</gene>
<evidence type="ECO:0000313" key="6">
    <source>
        <dbReference type="EMBL" id="SZD72531.1"/>
    </source>
</evidence>
<name>A0A383U076_9FLAO</name>
<dbReference type="Pfam" id="PF00254">
    <property type="entry name" value="FKBP_C"/>
    <property type="match status" value="1"/>
</dbReference>